<proteinExistence type="predicted"/>
<name>A0A9J5ZI96_SOLCO</name>
<keyword evidence="2" id="KW-1185">Reference proteome</keyword>
<organism evidence="1 2">
    <name type="scientific">Solanum commersonii</name>
    <name type="common">Commerson's wild potato</name>
    <name type="synonym">Commerson's nightshade</name>
    <dbReference type="NCBI Taxonomy" id="4109"/>
    <lineage>
        <taxon>Eukaryota</taxon>
        <taxon>Viridiplantae</taxon>
        <taxon>Streptophyta</taxon>
        <taxon>Embryophyta</taxon>
        <taxon>Tracheophyta</taxon>
        <taxon>Spermatophyta</taxon>
        <taxon>Magnoliopsida</taxon>
        <taxon>eudicotyledons</taxon>
        <taxon>Gunneridae</taxon>
        <taxon>Pentapetalae</taxon>
        <taxon>asterids</taxon>
        <taxon>lamiids</taxon>
        <taxon>Solanales</taxon>
        <taxon>Solanaceae</taxon>
        <taxon>Solanoideae</taxon>
        <taxon>Solaneae</taxon>
        <taxon>Solanum</taxon>
    </lineage>
</organism>
<dbReference type="EMBL" id="JACXVP010000004">
    <property type="protein sequence ID" value="KAG5611300.1"/>
    <property type="molecule type" value="Genomic_DNA"/>
</dbReference>
<accession>A0A9J5ZI96</accession>
<sequence>MNQVLAENNLSITILVNKDLDIITLIGKDLGIITLAGKDLDIITLTVKDLDIINYDMSHHDVHNQCKQAISHHTEETTIHTIQVHIHAFKHLIIQSTRVTTIKAFHIIPLLPTHKQ</sequence>
<dbReference type="Proteomes" id="UP000824120">
    <property type="component" value="Chromosome 4"/>
</dbReference>
<protein>
    <submittedName>
        <fullName evidence="1">Uncharacterized protein</fullName>
    </submittedName>
</protein>
<evidence type="ECO:0000313" key="2">
    <source>
        <dbReference type="Proteomes" id="UP000824120"/>
    </source>
</evidence>
<dbReference type="AlphaFoldDB" id="A0A9J5ZI96"/>
<comment type="caution">
    <text evidence="1">The sequence shown here is derived from an EMBL/GenBank/DDBJ whole genome shotgun (WGS) entry which is preliminary data.</text>
</comment>
<dbReference type="OrthoDB" id="439917at2759"/>
<reference evidence="1 2" key="1">
    <citation type="submission" date="2020-09" db="EMBL/GenBank/DDBJ databases">
        <title>De no assembly of potato wild relative species, Solanum commersonii.</title>
        <authorList>
            <person name="Cho K."/>
        </authorList>
    </citation>
    <scope>NUCLEOTIDE SEQUENCE [LARGE SCALE GENOMIC DNA]</scope>
    <source>
        <strain evidence="1">LZ3.2</strain>
        <tissue evidence="1">Leaf</tissue>
    </source>
</reference>
<gene>
    <name evidence="1" type="ORF">H5410_022581</name>
</gene>
<evidence type="ECO:0000313" key="1">
    <source>
        <dbReference type="EMBL" id="KAG5611300.1"/>
    </source>
</evidence>